<evidence type="ECO:0000313" key="1">
    <source>
        <dbReference type="EMBL" id="SOD36302.1"/>
    </source>
</evidence>
<reference evidence="2" key="1">
    <citation type="submission" date="2017-09" db="EMBL/GenBank/DDBJ databases">
        <authorList>
            <person name="Varghese N."/>
            <person name="Submissions S."/>
        </authorList>
    </citation>
    <scope>NUCLEOTIDE SEQUENCE [LARGE SCALE GENOMIC DNA]</scope>
    <source>
        <strain evidence="2">JKS000234</strain>
    </source>
</reference>
<dbReference type="PIRSF" id="PIRSF029288">
    <property type="entry name" value="SciE_ImpE"/>
    <property type="match status" value="1"/>
</dbReference>
<dbReference type="InterPro" id="IPR009211">
    <property type="entry name" value="TagJ"/>
</dbReference>
<dbReference type="AlphaFoldDB" id="A0A286BQ73"/>
<protein>
    <submittedName>
        <fullName evidence="1">Type VI secretion system protein ImpE</fullName>
    </submittedName>
</protein>
<dbReference type="RefSeq" id="WP_097094626.1">
    <property type="nucleotide sequence ID" value="NZ_OCMY01000001.1"/>
</dbReference>
<dbReference type="SUPFAM" id="SSF144059">
    <property type="entry name" value="ImpE-like"/>
    <property type="match status" value="1"/>
</dbReference>
<evidence type="ECO:0000313" key="2">
    <source>
        <dbReference type="Proteomes" id="UP000219271"/>
    </source>
</evidence>
<dbReference type="EMBL" id="OCMY01000001">
    <property type="protein sequence ID" value="SOD36302.1"/>
    <property type="molecule type" value="Genomic_DNA"/>
</dbReference>
<accession>A0A286BQ73</accession>
<dbReference type="Pfam" id="PF07024">
    <property type="entry name" value="ImpE"/>
    <property type="match status" value="1"/>
</dbReference>
<gene>
    <name evidence="1" type="ORF">SAMN06273570_0719</name>
</gene>
<dbReference type="OrthoDB" id="5416084at2"/>
<dbReference type="Proteomes" id="UP000219271">
    <property type="component" value="Unassembled WGS sequence"/>
</dbReference>
<name>A0A286BQ73_9GAMM</name>
<dbReference type="InterPro" id="IPR011990">
    <property type="entry name" value="TPR-like_helical_dom_sf"/>
</dbReference>
<dbReference type="Gene3D" id="1.25.40.10">
    <property type="entry name" value="Tetratricopeptide repeat domain"/>
    <property type="match status" value="1"/>
</dbReference>
<keyword evidence="2" id="KW-1185">Reference proteome</keyword>
<organism evidence="1 2">
    <name type="scientific">Candidatus Pantoea floridensis</name>
    <dbReference type="NCBI Taxonomy" id="1938870"/>
    <lineage>
        <taxon>Bacteria</taxon>
        <taxon>Pseudomonadati</taxon>
        <taxon>Pseudomonadota</taxon>
        <taxon>Gammaproteobacteria</taxon>
        <taxon>Enterobacterales</taxon>
        <taxon>Erwiniaceae</taxon>
        <taxon>Pantoea</taxon>
    </lineage>
</organism>
<proteinExistence type="predicted"/>
<sequence>MKINFNTNNEFTGIDSLPQAIAQAVAAVKSQPASSDLRMRLFKLYCLQADWDRALRQLDIVEKTDDDTQRQCELFKNLILSERLRQLVLAGQREAGNLGDALPEWCELLNKANAFYHEGEATKGEEYRHRALEAATAMSGKSEGLETFDWIADGDDRLGPVCEFIFAGGYRWVPFSDIEVLNVEKPTSLTDLIWAPATVVVKGQTHKGYIPSRYPLNSESDVSLLTGSRTEWQESESDRYIGQGRKMWVSSSGECSLFEAGEISI</sequence>